<dbReference type="InterPro" id="IPR010497">
    <property type="entry name" value="Epoxide_hydro_N"/>
</dbReference>
<proteinExistence type="inferred from homology"/>
<evidence type="ECO:0000313" key="6">
    <source>
        <dbReference type="EMBL" id="KAJ7782357.1"/>
    </source>
</evidence>
<evidence type="ECO:0000256" key="1">
    <source>
        <dbReference type="ARBA" id="ARBA00010088"/>
    </source>
</evidence>
<dbReference type="PANTHER" id="PTHR21661:SF35">
    <property type="entry name" value="EPOXIDE HYDROLASE"/>
    <property type="match status" value="1"/>
</dbReference>
<keyword evidence="7" id="KW-1185">Reference proteome</keyword>
<organism evidence="6 7">
    <name type="scientific">Mycena maculata</name>
    <dbReference type="NCBI Taxonomy" id="230809"/>
    <lineage>
        <taxon>Eukaryota</taxon>
        <taxon>Fungi</taxon>
        <taxon>Dikarya</taxon>
        <taxon>Basidiomycota</taxon>
        <taxon>Agaricomycotina</taxon>
        <taxon>Agaricomycetes</taxon>
        <taxon>Agaricomycetidae</taxon>
        <taxon>Agaricales</taxon>
        <taxon>Marasmiineae</taxon>
        <taxon>Mycenaceae</taxon>
        <taxon>Mycena</taxon>
    </lineage>
</organism>
<dbReference type="Gene3D" id="3.40.50.1820">
    <property type="entry name" value="alpha/beta hydrolase"/>
    <property type="match status" value="2"/>
</dbReference>
<dbReference type="Pfam" id="PF06441">
    <property type="entry name" value="EHN"/>
    <property type="match status" value="1"/>
</dbReference>
<protein>
    <submittedName>
        <fullName evidence="6">Epoxide hydrolase N terminus-domain-containing protein</fullName>
    </submittedName>
</protein>
<feature type="domain" description="Epoxide hydrolase N-terminal" evidence="5">
    <location>
        <begin position="29"/>
        <end position="119"/>
    </location>
</feature>
<comment type="similarity">
    <text evidence="1">Belongs to the peptidase S33 family.</text>
</comment>
<reference evidence="6" key="1">
    <citation type="submission" date="2023-03" db="EMBL/GenBank/DDBJ databases">
        <title>Massive genome expansion in bonnet fungi (Mycena s.s.) driven by repeated elements and novel gene families across ecological guilds.</title>
        <authorList>
            <consortium name="Lawrence Berkeley National Laboratory"/>
            <person name="Harder C.B."/>
            <person name="Miyauchi S."/>
            <person name="Viragh M."/>
            <person name="Kuo A."/>
            <person name="Thoen E."/>
            <person name="Andreopoulos B."/>
            <person name="Lu D."/>
            <person name="Skrede I."/>
            <person name="Drula E."/>
            <person name="Henrissat B."/>
            <person name="Morin E."/>
            <person name="Kohler A."/>
            <person name="Barry K."/>
            <person name="LaButti K."/>
            <person name="Morin E."/>
            <person name="Salamov A."/>
            <person name="Lipzen A."/>
            <person name="Mereny Z."/>
            <person name="Hegedus B."/>
            <person name="Baldrian P."/>
            <person name="Stursova M."/>
            <person name="Weitz H."/>
            <person name="Taylor A."/>
            <person name="Grigoriev I.V."/>
            <person name="Nagy L.G."/>
            <person name="Martin F."/>
            <person name="Kauserud H."/>
        </authorList>
    </citation>
    <scope>NUCLEOTIDE SEQUENCE</scope>
    <source>
        <strain evidence="6">CBHHK188m</strain>
    </source>
</reference>
<dbReference type="InterPro" id="IPR029058">
    <property type="entry name" value="AB_hydrolase_fold"/>
</dbReference>
<evidence type="ECO:0000259" key="5">
    <source>
        <dbReference type="Pfam" id="PF06441"/>
    </source>
</evidence>
<keyword evidence="4" id="KW-0732">Signal</keyword>
<evidence type="ECO:0000313" key="7">
    <source>
        <dbReference type="Proteomes" id="UP001215280"/>
    </source>
</evidence>
<comment type="caution">
    <text evidence="6">The sequence shown here is derived from an EMBL/GenBank/DDBJ whole genome shotgun (WGS) entry which is preliminary data.</text>
</comment>
<keyword evidence="3 6" id="KW-0378">Hydrolase</keyword>
<dbReference type="GO" id="GO:0004301">
    <property type="term" value="F:epoxide hydrolase activity"/>
    <property type="evidence" value="ECO:0007669"/>
    <property type="project" value="TreeGrafter"/>
</dbReference>
<evidence type="ECO:0000256" key="4">
    <source>
        <dbReference type="SAM" id="SignalP"/>
    </source>
</evidence>
<dbReference type="EMBL" id="JARJLG010000003">
    <property type="protein sequence ID" value="KAJ7782357.1"/>
    <property type="molecule type" value="Genomic_DNA"/>
</dbReference>
<feature type="chain" id="PRO_5042259676" evidence="4">
    <location>
        <begin position="22"/>
        <end position="283"/>
    </location>
</feature>
<dbReference type="PANTHER" id="PTHR21661">
    <property type="entry name" value="EPOXIDE HYDROLASE 1-RELATED"/>
    <property type="match status" value="1"/>
</dbReference>
<dbReference type="AlphaFoldDB" id="A0AAD7NZV6"/>
<dbReference type="PIRSF" id="PIRSF001112">
    <property type="entry name" value="Epoxide_hydrolase"/>
    <property type="match status" value="1"/>
</dbReference>
<sequence>MAFSKLKIWLVAATSFTVTFAANNSFNLTPFTIDLSSEIPRLNVLMNNTCLPATALYSGVGPDKGIELNLIAELRNEWPEIFDWETQQAELNQFAQFTSVIEGQTVHFVHEKSKEADAITGCQNVTEQRGTAFDTISNAYFMEQTTKPNDIGFALYDSPVGQLAWIGGKMKLWSDPRAGTPPSVLNNTVILTSVSLYYLTGSFLSSMWIYASNPNGFHTVYLKVPMLFGQYEYNIGLWLQDYVTQVGNLVSYRVHNFGGNFAGLDNPPALFDDIREMGLYFKV</sequence>
<dbReference type="Proteomes" id="UP001215280">
    <property type="component" value="Unassembled WGS sequence"/>
</dbReference>
<feature type="signal peptide" evidence="4">
    <location>
        <begin position="1"/>
        <end position="21"/>
    </location>
</feature>
<evidence type="ECO:0000256" key="2">
    <source>
        <dbReference type="ARBA" id="ARBA00022797"/>
    </source>
</evidence>
<dbReference type="SUPFAM" id="SSF53474">
    <property type="entry name" value="alpha/beta-Hydrolases"/>
    <property type="match status" value="2"/>
</dbReference>
<dbReference type="InterPro" id="IPR016292">
    <property type="entry name" value="Epoxide_hydrolase"/>
</dbReference>
<evidence type="ECO:0000256" key="3">
    <source>
        <dbReference type="ARBA" id="ARBA00022801"/>
    </source>
</evidence>
<accession>A0AAD7NZV6</accession>
<keyword evidence="2" id="KW-0058">Aromatic hydrocarbons catabolism</keyword>
<gene>
    <name evidence="6" type="ORF">DFH07DRAFT_764511</name>
</gene>
<name>A0AAD7NZV6_9AGAR</name>
<dbReference type="GO" id="GO:0097176">
    <property type="term" value="P:epoxide metabolic process"/>
    <property type="evidence" value="ECO:0007669"/>
    <property type="project" value="TreeGrafter"/>
</dbReference>